<dbReference type="OrthoDB" id="9793825at2"/>
<dbReference type="InterPro" id="IPR036291">
    <property type="entry name" value="NAD(P)-bd_dom_sf"/>
</dbReference>
<evidence type="ECO:0000256" key="1">
    <source>
        <dbReference type="ARBA" id="ARBA00006484"/>
    </source>
</evidence>
<accession>A0A501XNF6</accession>
<name>A0A501XNF6_9SPHN</name>
<comment type="caution">
    <text evidence="4">The sequence shown here is derived from an EMBL/GenBank/DDBJ whole genome shotgun (WGS) entry which is preliminary data.</text>
</comment>
<dbReference type="Proteomes" id="UP000319897">
    <property type="component" value="Unassembled WGS sequence"/>
</dbReference>
<dbReference type="AlphaFoldDB" id="A0A501XNF6"/>
<dbReference type="InterPro" id="IPR002347">
    <property type="entry name" value="SDR_fam"/>
</dbReference>
<dbReference type="Gene3D" id="3.40.50.720">
    <property type="entry name" value="NAD(P)-binding Rossmann-like Domain"/>
    <property type="match status" value="1"/>
</dbReference>
<comment type="similarity">
    <text evidence="1 3">Belongs to the short-chain dehydrogenases/reductases (SDR) family.</text>
</comment>
<reference evidence="4 5" key="1">
    <citation type="submission" date="2019-06" db="EMBL/GenBank/DDBJ databases">
        <authorList>
            <person name="Lee I."/>
            <person name="Jang G.I."/>
            <person name="Hwang C.Y."/>
        </authorList>
    </citation>
    <scope>NUCLEOTIDE SEQUENCE [LARGE SCALE GENOMIC DNA]</scope>
    <source>
        <strain evidence="4 5">PAMC 28131</strain>
    </source>
</reference>
<organism evidence="4 5">
    <name type="scientific">Sandaracinobacter neustonicus</name>
    <dbReference type="NCBI Taxonomy" id="1715348"/>
    <lineage>
        <taxon>Bacteria</taxon>
        <taxon>Pseudomonadati</taxon>
        <taxon>Pseudomonadota</taxon>
        <taxon>Alphaproteobacteria</taxon>
        <taxon>Sphingomonadales</taxon>
        <taxon>Sphingosinicellaceae</taxon>
        <taxon>Sandaracinobacter</taxon>
    </lineage>
</organism>
<sequence>MNYQGQRIWITGASSGIGAGLARAFGVAGATVILSGRNREALAAVAADVPNNVILPFEATDHDLLPAVVDHAGPVDMLINNAGISQRSLAEDTEFDVYRTIMEVDFFAPVHLTKLVLPQMLARGSGHVAAVASVAGKVGSPQRTGYCAAKHAVMGFFDALRTEVSGRGVKVTTIVPGFVRTEIGARALTADGTAKGAGEDDVDAGISADEAAAIILNGFASGLREIPVGGGGPEMALLELKRQNPDALFDLMAQMGQGVVTKLKAGS</sequence>
<dbReference type="PANTHER" id="PTHR44196:SF1">
    <property type="entry name" value="DEHYDROGENASE_REDUCTASE SDR FAMILY MEMBER 7B"/>
    <property type="match status" value="1"/>
</dbReference>
<dbReference type="EMBL" id="VFSU01000019">
    <property type="protein sequence ID" value="TPE62178.1"/>
    <property type="molecule type" value="Genomic_DNA"/>
</dbReference>
<dbReference type="PRINTS" id="PR00080">
    <property type="entry name" value="SDRFAMILY"/>
</dbReference>
<dbReference type="InterPro" id="IPR020904">
    <property type="entry name" value="Sc_DH/Rdtase_CS"/>
</dbReference>
<dbReference type="GO" id="GO:0016020">
    <property type="term" value="C:membrane"/>
    <property type="evidence" value="ECO:0007669"/>
    <property type="project" value="TreeGrafter"/>
</dbReference>
<dbReference type="GO" id="GO:0016491">
    <property type="term" value="F:oxidoreductase activity"/>
    <property type="evidence" value="ECO:0007669"/>
    <property type="project" value="UniProtKB-KW"/>
</dbReference>
<evidence type="ECO:0000313" key="4">
    <source>
        <dbReference type="EMBL" id="TPE62178.1"/>
    </source>
</evidence>
<dbReference type="PANTHER" id="PTHR44196">
    <property type="entry name" value="DEHYDROGENASE/REDUCTASE SDR FAMILY MEMBER 7B"/>
    <property type="match status" value="1"/>
</dbReference>
<gene>
    <name evidence="4" type="ORF">FJQ54_06505</name>
</gene>
<dbReference type="PROSITE" id="PS00061">
    <property type="entry name" value="ADH_SHORT"/>
    <property type="match status" value="1"/>
</dbReference>
<protein>
    <submittedName>
        <fullName evidence="4">SDR family NAD(P)-dependent oxidoreductase</fullName>
    </submittedName>
</protein>
<proteinExistence type="inferred from homology"/>
<evidence type="ECO:0000256" key="2">
    <source>
        <dbReference type="ARBA" id="ARBA00023002"/>
    </source>
</evidence>
<dbReference type="RefSeq" id="WP_140927603.1">
    <property type="nucleotide sequence ID" value="NZ_VFSU01000019.1"/>
</dbReference>
<keyword evidence="5" id="KW-1185">Reference proteome</keyword>
<dbReference type="SUPFAM" id="SSF51735">
    <property type="entry name" value="NAD(P)-binding Rossmann-fold domains"/>
    <property type="match status" value="1"/>
</dbReference>
<dbReference type="PRINTS" id="PR00081">
    <property type="entry name" value="GDHRDH"/>
</dbReference>
<dbReference type="Pfam" id="PF00106">
    <property type="entry name" value="adh_short"/>
    <property type="match status" value="1"/>
</dbReference>
<evidence type="ECO:0000256" key="3">
    <source>
        <dbReference type="RuleBase" id="RU000363"/>
    </source>
</evidence>
<evidence type="ECO:0000313" key="5">
    <source>
        <dbReference type="Proteomes" id="UP000319897"/>
    </source>
</evidence>
<keyword evidence="2" id="KW-0560">Oxidoreductase</keyword>